<dbReference type="CDD" id="cd01310">
    <property type="entry name" value="TatD_DNAse"/>
    <property type="match status" value="1"/>
</dbReference>
<dbReference type="InParanoid" id="B8CFX5"/>
<dbReference type="Pfam" id="PF01026">
    <property type="entry name" value="TatD_DNase"/>
    <property type="match status" value="1"/>
</dbReference>
<dbReference type="Gene3D" id="3.20.20.140">
    <property type="entry name" value="Metal-dependent hydrolases"/>
    <property type="match status" value="1"/>
</dbReference>
<dbReference type="GO" id="GO:0046872">
    <property type="term" value="F:metal ion binding"/>
    <property type="evidence" value="ECO:0007669"/>
    <property type="project" value="UniProtKB-KW"/>
</dbReference>
<accession>B8CFX5</accession>
<dbReference type="KEGG" id="tps:THAPSDRAFT_11913"/>
<dbReference type="EMBL" id="CM000653">
    <property type="protein sequence ID" value="EED87708.1"/>
    <property type="molecule type" value="Genomic_DNA"/>
</dbReference>
<dbReference type="PANTHER" id="PTHR10060">
    <property type="entry name" value="TATD FAMILY DEOXYRIBONUCLEASE"/>
    <property type="match status" value="1"/>
</dbReference>
<proteinExistence type="inferred from homology"/>
<dbReference type="GeneID" id="7449422"/>
<keyword evidence="7" id="KW-1185">Reference proteome</keyword>
<dbReference type="AlphaFoldDB" id="B8CFX5"/>
<dbReference type="HOGENOM" id="CLU_031506_1_2_1"/>
<dbReference type="SUPFAM" id="SSF51556">
    <property type="entry name" value="Metallo-dependent hydrolases"/>
    <property type="match status" value="1"/>
</dbReference>
<sequence length="361" mass="40365">MTVHQPSCSTSLRSTMENTDEDTKQPTMGPPLVDIDCNLLHKDLMSVMGTVSTLDMNETLDNLPDAFKILHHPSITQSNIIAMLSPSSTIEESESSVNLLESSTDEQRNNILVKTTVGVHPYHTLEAGAPTSETLDRLRSLLDKPNTRQLFSCIGETGLDYSEGFPDKEHQLPWFQAQLDLSFEYNLPVFLHERLAFGDTLKCIDEAAEKHEGKNVPRIIVHCYTGSFVECVEYMKRGYYLSVSGYINKQGEENDEVRRCLREGIVPLDRLMIETDSPYLGFALNKDSFFEAEGASFASLNAKKKKRLKSLYPNVPSSLPLVLKAACDELNCGREKRGESLLSLEELADCTTKNAISFVNL</sequence>
<keyword evidence="4" id="KW-0378">Hydrolase</keyword>
<reference evidence="6 7" key="1">
    <citation type="journal article" date="2004" name="Science">
        <title>The genome of the diatom Thalassiosira pseudonana: ecology, evolution, and metabolism.</title>
        <authorList>
            <person name="Armbrust E.V."/>
            <person name="Berges J.A."/>
            <person name="Bowler C."/>
            <person name="Green B.R."/>
            <person name="Martinez D."/>
            <person name="Putnam N.H."/>
            <person name="Zhou S."/>
            <person name="Allen A.E."/>
            <person name="Apt K.E."/>
            <person name="Bechner M."/>
            <person name="Brzezinski M.A."/>
            <person name="Chaal B.K."/>
            <person name="Chiovitti A."/>
            <person name="Davis A.K."/>
            <person name="Demarest M.S."/>
            <person name="Detter J.C."/>
            <person name="Glavina T."/>
            <person name="Goodstein D."/>
            <person name="Hadi M.Z."/>
            <person name="Hellsten U."/>
            <person name="Hildebrand M."/>
            <person name="Jenkins B.D."/>
            <person name="Jurka J."/>
            <person name="Kapitonov V.V."/>
            <person name="Kroger N."/>
            <person name="Lau W.W."/>
            <person name="Lane T.W."/>
            <person name="Larimer F.W."/>
            <person name="Lippmeier J.C."/>
            <person name="Lucas S."/>
            <person name="Medina M."/>
            <person name="Montsant A."/>
            <person name="Obornik M."/>
            <person name="Parker M.S."/>
            <person name="Palenik B."/>
            <person name="Pazour G.J."/>
            <person name="Richardson P.M."/>
            <person name="Rynearson T.A."/>
            <person name="Saito M.A."/>
            <person name="Schwartz D.C."/>
            <person name="Thamatrakoln K."/>
            <person name="Valentin K."/>
            <person name="Vardi A."/>
            <person name="Wilkerson F.P."/>
            <person name="Rokhsar D.S."/>
        </authorList>
    </citation>
    <scope>NUCLEOTIDE SEQUENCE [LARGE SCALE GENOMIC DNA]</scope>
    <source>
        <strain evidence="6 7">CCMP1335</strain>
    </source>
</reference>
<evidence type="ECO:0000313" key="7">
    <source>
        <dbReference type="Proteomes" id="UP000001449"/>
    </source>
</evidence>
<organism evidence="6 7">
    <name type="scientific">Thalassiosira pseudonana</name>
    <name type="common">Marine diatom</name>
    <name type="synonym">Cyclotella nana</name>
    <dbReference type="NCBI Taxonomy" id="35128"/>
    <lineage>
        <taxon>Eukaryota</taxon>
        <taxon>Sar</taxon>
        <taxon>Stramenopiles</taxon>
        <taxon>Ochrophyta</taxon>
        <taxon>Bacillariophyta</taxon>
        <taxon>Coscinodiscophyceae</taxon>
        <taxon>Thalassiosirophycidae</taxon>
        <taxon>Thalassiosirales</taxon>
        <taxon>Thalassiosiraceae</taxon>
        <taxon>Thalassiosira</taxon>
    </lineage>
</organism>
<dbReference type="OMA" id="YHINDAN"/>
<dbReference type="RefSeq" id="XP_002294928.1">
    <property type="nucleotide sequence ID" value="XM_002294892.1"/>
</dbReference>
<dbReference type="InterPro" id="IPR032466">
    <property type="entry name" value="Metal_Hydrolase"/>
</dbReference>
<evidence type="ECO:0000256" key="5">
    <source>
        <dbReference type="SAM" id="MobiDB-lite"/>
    </source>
</evidence>
<feature type="region of interest" description="Disordered" evidence="5">
    <location>
        <begin position="1"/>
        <end position="30"/>
    </location>
</feature>
<dbReference type="Proteomes" id="UP000001449">
    <property type="component" value="Chromosome 22"/>
</dbReference>
<evidence type="ECO:0000256" key="4">
    <source>
        <dbReference type="ARBA" id="ARBA00022801"/>
    </source>
</evidence>
<comment type="similarity">
    <text evidence="1">Belongs to the metallo-dependent hydrolases superfamily. TatD-type hydrolase family.</text>
</comment>
<keyword evidence="2" id="KW-0540">Nuclease</keyword>
<evidence type="ECO:0000256" key="3">
    <source>
        <dbReference type="ARBA" id="ARBA00022723"/>
    </source>
</evidence>
<evidence type="ECO:0000313" key="6">
    <source>
        <dbReference type="EMBL" id="EED87708.1"/>
    </source>
</evidence>
<dbReference type="PANTHER" id="PTHR10060:SF15">
    <property type="entry name" value="DEOXYRIBONUCLEASE TATDN1"/>
    <property type="match status" value="1"/>
</dbReference>
<name>B8CFX5_THAPS</name>
<dbReference type="eggNOG" id="KOG3020">
    <property type="taxonomic scope" value="Eukaryota"/>
</dbReference>
<feature type="compositionally biased region" description="Polar residues" evidence="5">
    <location>
        <begin position="1"/>
        <end position="17"/>
    </location>
</feature>
<gene>
    <name evidence="6" type="ORF">THAPSDRAFT_11913</name>
</gene>
<dbReference type="GO" id="GO:0004518">
    <property type="term" value="F:nuclease activity"/>
    <property type="evidence" value="ECO:0007669"/>
    <property type="project" value="UniProtKB-KW"/>
</dbReference>
<reference evidence="6 7" key="2">
    <citation type="journal article" date="2008" name="Nature">
        <title>The Phaeodactylum genome reveals the evolutionary history of diatom genomes.</title>
        <authorList>
            <person name="Bowler C."/>
            <person name="Allen A.E."/>
            <person name="Badger J.H."/>
            <person name="Grimwood J."/>
            <person name="Jabbari K."/>
            <person name="Kuo A."/>
            <person name="Maheswari U."/>
            <person name="Martens C."/>
            <person name="Maumus F."/>
            <person name="Otillar R.P."/>
            <person name="Rayko E."/>
            <person name="Salamov A."/>
            <person name="Vandepoele K."/>
            <person name="Beszteri B."/>
            <person name="Gruber A."/>
            <person name="Heijde M."/>
            <person name="Katinka M."/>
            <person name="Mock T."/>
            <person name="Valentin K."/>
            <person name="Verret F."/>
            <person name="Berges J.A."/>
            <person name="Brownlee C."/>
            <person name="Cadoret J.P."/>
            <person name="Chiovitti A."/>
            <person name="Choi C.J."/>
            <person name="Coesel S."/>
            <person name="De Martino A."/>
            <person name="Detter J.C."/>
            <person name="Durkin C."/>
            <person name="Falciatore A."/>
            <person name="Fournet J."/>
            <person name="Haruta M."/>
            <person name="Huysman M.J."/>
            <person name="Jenkins B.D."/>
            <person name="Jiroutova K."/>
            <person name="Jorgensen R.E."/>
            <person name="Joubert Y."/>
            <person name="Kaplan A."/>
            <person name="Kroger N."/>
            <person name="Kroth P.G."/>
            <person name="La Roche J."/>
            <person name="Lindquist E."/>
            <person name="Lommer M."/>
            <person name="Martin-Jezequel V."/>
            <person name="Lopez P.J."/>
            <person name="Lucas S."/>
            <person name="Mangogna M."/>
            <person name="McGinnis K."/>
            <person name="Medlin L.K."/>
            <person name="Montsant A."/>
            <person name="Oudot-Le Secq M.P."/>
            <person name="Napoli C."/>
            <person name="Obornik M."/>
            <person name="Parker M.S."/>
            <person name="Petit J.L."/>
            <person name="Porcel B.M."/>
            <person name="Poulsen N."/>
            <person name="Robison M."/>
            <person name="Rychlewski L."/>
            <person name="Rynearson T.A."/>
            <person name="Schmutz J."/>
            <person name="Shapiro H."/>
            <person name="Siaut M."/>
            <person name="Stanley M."/>
            <person name="Sussman M.R."/>
            <person name="Taylor A.R."/>
            <person name="Vardi A."/>
            <person name="von Dassow P."/>
            <person name="Vyverman W."/>
            <person name="Willis A."/>
            <person name="Wyrwicz L.S."/>
            <person name="Rokhsar D.S."/>
            <person name="Weissenbach J."/>
            <person name="Armbrust E.V."/>
            <person name="Green B.R."/>
            <person name="Van de Peer Y."/>
            <person name="Grigoriev I.V."/>
        </authorList>
    </citation>
    <scope>NUCLEOTIDE SEQUENCE [LARGE SCALE GENOMIC DNA]</scope>
    <source>
        <strain evidence="6 7">CCMP1335</strain>
    </source>
</reference>
<dbReference type="GO" id="GO:0016788">
    <property type="term" value="F:hydrolase activity, acting on ester bonds"/>
    <property type="evidence" value="ECO:0007669"/>
    <property type="project" value="InterPro"/>
</dbReference>
<keyword evidence="3" id="KW-0479">Metal-binding</keyword>
<protein>
    <submittedName>
        <fullName evidence="6">Uncharacterized protein</fullName>
    </submittedName>
</protein>
<dbReference type="PaxDb" id="35128-Thaps11913"/>
<dbReference type="InterPro" id="IPR050891">
    <property type="entry name" value="TatD-type_Hydrolase"/>
</dbReference>
<evidence type="ECO:0000256" key="1">
    <source>
        <dbReference type="ARBA" id="ARBA00009275"/>
    </source>
</evidence>
<evidence type="ECO:0000256" key="2">
    <source>
        <dbReference type="ARBA" id="ARBA00022722"/>
    </source>
</evidence>
<dbReference type="InterPro" id="IPR001130">
    <property type="entry name" value="TatD-like"/>
</dbReference>